<protein>
    <submittedName>
        <fullName evidence="7">Uncharacterized protein</fullName>
    </submittedName>
</protein>
<comment type="similarity">
    <text evidence="2">Belongs to the APH-1 family.</text>
</comment>
<evidence type="ECO:0000256" key="1">
    <source>
        <dbReference type="ARBA" id="ARBA00004141"/>
    </source>
</evidence>
<dbReference type="GO" id="GO:0016485">
    <property type="term" value="P:protein processing"/>
    <property type="evidence" value="ECO:0007669"/>
    <property type="project" value="InterPro"/>
</dbReference>
<dbReference type="Pfam" id="PF06105">
    <property type="entry name" value="Aph-1"/>
    <property type="match status" value="1"/>
</dbReference>
<gene>
    <name evidence="7" type="ORF">NTEN_LOCUS23160</name>
</gene>
<evidence type="ECO:0000313" key="8">
    <source>
        <dbReference type="Proteomes" id="UP000479000"/>
    </source>
</evidence>
<proteinExistence type="inferred from homology"/>
<keyword evidence="6" id="KW-0472">Membrane</keyword>
<evidence type="ECO:0000256" key="6">
    <source>
        <dbReference type="ARBA" id="ARBA00023136"/>
    </source>
</evidence>
<evidence type="ECO:0000256" key="4">
    <source>
        <dbReference type="ARBA" id="ARBA00022976"/>
    </source>
</evidence>
<name>A0A6H5HPK2_9HEMI</name>
<dbReference type="GO" id="GO:0016020">
    <property type="term" value="C:membrane"/>
    <property type="evidence" value="ECO:0007669"/>
    <property type="project" value="UniProtKB-SubCell"/>
</dbReference>
<dbReference type="EMBL" id="CADCXU010033962">
    <property type="protein sequence ID" value="CAB0019448.1"/>
    <property type="molecule type" value="Genomic_DNA"/>
</dbReference>
<organism evidence="7 8">
    <name type="scientific">Nesidiocoris tenuis</name>
    <dbReference type="NCBI Taxonomy" id="355587"/>
    <lineage>
        <taxon>Eukaryota</taxon>
        <taxon>Metazoa</taxon>
        <taxon>Ecdysozoa</taxon>
        <taxon>Arthropoda</taxon>
        <taxon>Hexapoda</taxon>
        <taxon>Insecta</taxon>
        <taxon>Pterygota</taxon>
        <taxon>Neoptera</taxon>
        <taxon>Paraneoptera</taxon>
        <taxon>Hemiptera</taxon>
        <taxon>Heteroptera</taxon>
        <taxon>Panheteroptera</taxon>
        <taxon>Cimicomorpha</taxon>
        <taxon>Miridae</taxon>
        <taxon>Dicyphina</taxon>
        <taxon>Nesidiocoris</taxon>
    </lineage>
</organism>
<reference evidence="7 8" key="1">
    <citation type="submission" date="2020-02" db="EMBL/GenBank/DDBJ databases">
        <authorList>
            <person name="Ferguson B K."/>
        </authorList>
    </citation>
    <scope>NUCLEOTIDE SEQUENCE [LARGE SCALE GENOMIC DNA]</scope>
</reference>
<dbReference type="GO" id="GO:0007219">
    <property type="term" value="P:Notch signaling pathway"/>
    <property type="evidence" value="ECO:0007669"/>
    <property type="project" value="UniProtKB-KW"/>
</dbReference>
<dbReference type="InterPro" id="IPR009294">
    <property type="entry name" value="Aph-1"/>
</dbReference>
<dbReference type="AlphaFoldDB" id="A0A6H5HPK2"/>
<evidence type="ECO:0000256" key="3">
    <source>
        <dbReference type="ARBA" id="ARBA00022692"/>
    </source>
</evidence>
<keyword evidence="3" id="KW-0812">Transmembrane</keyword>
<keyword evidence="4" id="KW-0914">Notch signaling pathway</keyword>
<comment type="subcellular location">
    <subcellularLocation>
        <location evidence="1">Membrane</location>
        <topology evidence="1">Multi-pass membrane protein</topology>
    </subcellularLocation>
</comment>
<accession>A0A6H5HPK2</accession>
<keyword evidence="5" id="KW-1133">Transmembrane helix</keyword>
<evidence type="ECO:0000256" key="5">
    <source>
        <dbReference type="ARBA" id="ARBA00022989"/>
    </source>
</evidence>
<sequence>MAFMEFAGCALTAYSPALALFILTVSHDPVRIIIMVTSAFFWLVALVVSSLFWNFITFGHLMPLCVLFSVAIQEVFRYCFYKLMRKTEEGLRSLRVPNTNTDMLKNRHLVPYVAGLGYGAMSGVFSLFNILAALSGPATVGFPDPVTGASPSPYYAFFTAVFTMLFTMLHTVWSVVFFDAADEARWLRMAWVVCSHAVVSCLTLLHVQGLYAVSFPLTVLVLAISSYMAYRSVTTGPTN</sequence>
<dbReference type="Proteomes" id="UP000479000">
    <property type="component" value="Unassembled WGS sequence"/>
</dbReference>
<evidence type="ECO:0000313" key="7">
    <source>
        <dbReference type="EMBL" id="CAB0019448.1"/>
    </source>
</evidence>
<keyword evidence="8" id="KW-1185">Reference proteome</keyword>
<evidence type="ECO:0000256" key="2">
    <source>
        <dbReference type="ARBA" id="ARBA00005577"/>
    </source>
</evidence>
<dbReference type="PANTHER" id="PTHR12889">
    <property type="entry name" value="GAMMA-SECRETASE SUBUNIT APH-1"/>
    <property type="match status" value="1"/>
</dbReference>
<dbReference type="OrthoDB" id="6507463at2759"/>